<evidence type="ECO:0000259" key="6">
    <source>
        <dbReference type="Pfam" id="PF02055"/>
    </source>
</evidence>
<feature type="domain" description="Glycosyl hydrolase family 30 TIM-barrel" evidence="6">
    <location>
        <begin position="67"/>
        <end position="176"/>
    </location>
</feature>
<evidence type="ECO:0000313" key="8">
    <source>
        <dbReference type="Proteomes" id="UP000297031"/>
    </source>
</evidence>
<dbReference type="EMBL" id="CP039393">
    <property type="protein sequence ID" value="QCD34402.1"/>
    <property type="molecule type" value="Genomic_DNA"/>
</dbReference>
<reference evidence="7 8" key="1">
    <citation type="submission" date="2019-02" db="EMBL/GenBank/DDBJ databases">
        <title>Isolation and identification of novel species under the genus Muribaculum.</title>
        <authorList>
            <person name="Miyake S."/>
            <person name="Ding Y."/>
            <person name="Low A."/>
            <person name="Soh M."/>
            <person name="Seedorf H."/>
        </authorList>
    </citation>
    <scope>NUCLEOTIDE SEQUENCE [LARGE SCALE GENOMIC DNA]</scope>
    <source>
        <strain evidence="7 8">TLL-A4</strain>
    </source>
</reference>
<dbReference type="InterPro" id="IPR001139">
    <property type="entry name" value="Glyco_hydro_30"/>
</dbReference>
<feature type="chain" id="PRO_5020555697" evidence="5">
    <location>
        <begin position="18"/>
        <end position="502"/>
    </location>
</feature>
<name>A0A4P7VAQ5_9BACT</name>
<protein>
    <submittedName>
        <fullName evidence="7">Beta-glycosidase</fullName>
    </submittedName>
</protein>
<evidence type="ECO:0000256" key="1">
    <source>
        <dbReference type="ARBA" id="ARBA00005382"/>
    </source>
</evidence>
<evidence type="ECO:0000313" key="7">
    <source>
        <dbReference type="EMBL" id="QCD34402.1"/>
    </source>
</evidence>
<evidence type="ECO:0000256" key="4">
    <source>
        <dbReference type="RuleBase" id="RU361188"/>
    </source>
</evidence>
<proteinExistence type="inferred from homology"/>
<keyword evidence="3 4" id="KW-0378">Hydrolase</keyword>
<dbReference type="Proteomes" id="UP000297031">
    <property type="component" value="Chromosome"/>
</dbReference>
<dbReference type="InterPro" id="IPR017853">
    <property type="entry name" value="GH"/>
</dbReference>
<dbReference type="GO" id="GO:0006680">
    <property type="term" value="P:glucosylceramide catabolic process"/>
    <property type="evidence" value="ECO:0007669"/>
    <property type="project" value="TreeGrafter"/>
</dbReference>
<dbReference type="RefSeq" id="WP_136409421.1">
    <property type="nucleotide sequence ID" value="NZ_CP039393.1"/>
</dbReference>
<dbReference type="PANTHER" id="PTHR11069">
    <property type="entry name" value="GLUCOSYLCERAMIDASE"/>
    <property type="match status" value="1"/>
</dbReference>
<keyword evidence="8" id="KW-1185">Reference proteome</keyword>
<dbReference type="PANTHER" id="PTHR11069:SF23">
    <property type="entry name" value="LYSOSOMAL ACID GLUCOSYLCERAMIDASE"/>
    <property type="match status" value="1"/>
</dbReference>
<evidence type="ECO:0000256" key="2">
    <source>
        <dbReference type="ARBA" id="ARBA00022729"/>
    </source>
</evidence>
<dbReference type="GO" id="GO:0016020">
    <property type="term" value="C:membrane"/>
    <property type="evidence" value="ECO:0007669"/>
    <property type="project" value="GOC"/>
</dbReference>
<dbReference type="GO" id="GO:0004348">
    <property type="term" value="F:glucosylceramidase activity"/>
    <property type="evidence" value="ECO:0007669"/>
    <property type="project" value="InterPro"/>
</dbReference>
<dbReference type="Pfam" id="PF02055">
    <property type="entry name" value="Glyco_hydro_30"/>
    <property type="match status" value="2"/>
</dbReference>
<feature type="domain" description="Glycosyl hydrolase family 30 TIM-barrel" evidence="6">
    <location>
        <begin position="233"/>
        <end position="436"/>
    </location>
</feature>
<gene>
    <name evidence="7" type="ORF">E7746_00130</name>
</gene>
<keyword evidence="4 7" id="KW-0326">Glycosidase</keyword>
<evidence type="ECO:0000256" key="3">
    <source>
        <dbReference type="ARBA" id="ARBA00022801"/>
    </source>
</evidence>
<dbReference type="KEGG" id="mgod:E7746_00130"/>
<keyword evidence="2 5" id="KW-0732">Signal</keyword>
<dbReference type="OrthoDB" id="9806701at2"/>
<accession>A0A4P7VAQ5</accession>
<dbReference type="Gene3D" id="3.20.20.80">
    <property type="entry name" value="Glycosidases"/>
    <property type="match status" value="2"/>
</dbReference>
<dbReference type="AlphaFoldDB" id="A0A4P7VAQ5"/>
<dbReference type="SUPFAM" id="SSF51445">
    <property type="entry name" value="(Trans)glycosidases"/>
    <property type="match status" value="1"/>
</dbReference>
<organism evidence="7 8">
    <name type="scientific">Muribaculum gordoncarteri</name>
    <dbReference type="NCBI Taxonomy" id="2530390"/>
    <lineage>
        <taxon>Bacteria</taxon>
        <taxon>Pseudomonadati</taxon>
        <taxon>Bacteroidota</taxon>
        <taxon>Bacteroidia</taxon>
        <taxon>Bacteroidales</taxon>
        <taxon>Muribaculaceae</taxon>
        <taxon>Muribaculum</taxon>
    </lineage>
</organism>
<comment type="similarity">
    <text evidence="1 4">Belongs to the glycosyl hydrolase 30 family.</text>
</comment>
<dbReference type="InterPro" id="IPR033453">
    <property type="entry name" value="Glyco_hydro_30_TIM-barrel"/>
</dbReference>
<sequence>MNARITAIALSALLATAATDMSAQSYTHISSTQGNEWSSTKGKMEKKAATAPVLEVARDAKGQEFKAWGITFNELDWDALSMLTREEQDEILHRVFAPDGDLRVTRGRISPGANDYARSWYSCDEVEGDFNLNHFNIDRDKQAIIPFIRAAQKYNPDITCWISPWCPPSWMKINGDYPVVSSKYNNLSEKQNYLLFGTESAEIDEDEMKLTGARDGVFPRQLATTDYMIQDPRYLNAYANYFCRFIDAYKEQGIPIDMVMYQNEAYSYTPYPGCAWTAEGTIRFNRDYLAPALKRNHPEVKLYLGTFNTNRQDHVEKVLSDSELNKSISGMGFQWEGRDILAAIRAQHPDWSYICSESECGWGSFDWPAAEHTFELINHYLGNGCNEYNFWNFILADNGESPWGWKQNALIRVDSKERKATLTPEYYAARHYCQFLPKGSRIVGWKGDQKGTMPVLVAVNPQGKHVVIAGNFADSEAPFSLKLGDRYINTTLAPHSFNTFLE</sequence>
<evidence type="ECO:0000256" key="5">
    <source>
        <dbReference type="SAM" id="SignalP"/>
    </source>
</evidence>
<feature type="signal peptide" evidence="5">
    <location>
        <begin position="1"/>
        <end position="17"/>
    </location>
</feature>